<dbReference type="Proteomes" id="UP000001068">
    <property type="component" value="Chromosome"/>
</dbReference>
<evidence type="ECO:0000313" key="2">
    <source>
        <dbReference type="EMBL" id="ADV64927.1"/>
    </source>
</evidence>
<keyword evidence="1" id="KW-1133">Transmembrane helix</keyword>
<evidence type="ECO:0000313" key="3">
    <source>
        <dbReference type="Proteomes" id="UP000001068"/>
    </source>
</evidence>
<sequence precursor="true">MKTPILATRILLLVLIAGSLIQLTPVNPQTGDWNLEGYSYRSRSGGDIYPGSQATQLTVDLRYMGSTSATSPYACLVLPDGFTARGSGCSSAMYPNGTYIHVISPGDIARYSFTVDVASNVNPGGYPFTLNVSYYVGGVVEYYVTQVWVNVSPYPPLAIEVEEAYFTPYGYAGSNPVSLYVKLVNKGNSSVTSMDLTLELPGDYFTPREVNSSYTGNIDYGDTASIVFSNIQIKPYTPPGVYTAVLKVSAGLSTSDGVTYRESAELSFQIGVDAPPQVDLRVLDYSLTAQYPLPGLNNTGIRLMLQSLEPGAVRILYLRTELVNAAAGNGTSTIVQGVEGTVSYMDVVELRVTGLNIASNADTVEARVEIACMVNRDQSWYPATYVARLAIPLQDLSRARIAVSNVSWTSIEAYPGSTGLGLTVTLLNSEGFTIRDADAVLELPAVFRPREVFSRNIVVNQYSLTEVVFNNIDVAPDAAPGVYAATMTLKGFLSNSDGSVRYIELSFTIALRVSSTGSVEEWKPRLVLVNYYWGEGTPIYVYPGNPRAGLTVEVANTGVYQASNVILELNAPGDLIPLTGNATCTAALAPGATCTAVFYLNLSRAQPGLKTFNVTARFIVNAFNTRLQLNESMSFTLILPSYGAGGGVTVASSGWSAGNPVYPGEKGAVYTVTLANLEPYPVYSMWVSVETPSCIVLHEGSSRTVYVSGPLNSLQTTTVSYVVDALCGVPGSYTGYLYVDYYVQYAGGGYRRSFREPVAFVVSEPGNTVEVVKTGWVGSAPMEEGRGLSYMVVVRNNGFPSLSNPVLTLYLPPGFLDASSNTGIAVATPTATIPSQQLSLPIQGIDVSTLLQVAQGQRSTGAQRGDLMVFIVRLHVLNASAGVYSVPFTLSFTDHWGYVYSVNSTLQLQLDYQPPLLTVRPVSPLIYFTNGSSMLEVEVVNEYNASVYNVYVALIPASNNVIPQGAVKYIESLPGNSAARLRYEVVYNPVSLSIGGGVSASPSSAVFTVSLFYRDAYGYTRSLNTTLSAIVKPFISLELTPDTTAKYVGGRLSINGIVLNKGLAQARSLLVKAYYGGSSGYSFIGDVDPSSQTPFRIDLYPARYLENCTVVLEFRDEYNTLYTLSYTIPVQYIEQTVTVTQPQAGGLSEYYIVIVVAVVVFLAAVFYMLHKYVSRHRAVAG</sequence>
<keyword evidence="1" id="KW-0812">Transmembrane</keyword>
<accession>E8R8V1</accession>
<keyword evidence="3" id="KW-1185">Reference proteome</keyword>
<dbReference type="eggNOG" id="arCOG02091">
    <property type="taxonomic scope" value="Archaea"/>
</dbReference>
<keyword evidence="1" id="KW-0472">Membrane</keyword>
<dbReference type="PANTHER" id="PTHR35902">
    <property type="entry name" value="S-LAYER DOMAIN-LIKE PROTEIN-RELATED"/>
    <property type="match status" value="1"/>
</dbReference>
<protein>
    <recommendedName>
        <fullName evidence="4">Alpha-galactosidase NEW3 domain-containing protein</fullName>
    </recommendedName>
</protein>
<dbReference type="EMBL" id="CP002363">
    <property type="protein sequence ID" value="ADV64927.1"/>
    <property type="molecule type" value="Genomic_DNA"/>
</dbReference>
<dbReference type="STRING" id="765177.Desmu_0619"/>
<reference evidence="3" key="1">
    <citation type="submission" date="2010-11" db="EMBL/GenBank/DDBJ databases">
        <title>The complete genome of Desulfurococcus mucosus DSM 2162.</title>
        <authorList>
            <consortium name="US DOE Joint Genome Institute (JGI-PGF)"/>
            <person name="Lucas S."/>
            <person name="Copeland A."/>
            <person name="Lapidus A."/>
            <person name="Bruce D."/>
            <person name="Goodwin L."/>
            <person name="Pitluck S."/>
            <person name="Kyrpides N."/>
            <person name="Mavromatis K."/>
            <person name="Pagani I."/>
            <person name="Ivanova N."/>
            <person name="Ovchinnikova G."/>
            <person name="Chertkov O."/>
            <person name="Held B."/>
            <person name="Brettin T."/>
            <person name="Detter J.C."/>
            <person name="Tapia R."/>
            <person name="Han C."/>
            <person name="Land M."/>
            <person name="Hauser L."/>
            <person name="Markowitz V."/>
            <person name="Cheng J.-F."/>
            <person name="Hugenholtz P."/>
            <person name="Woyke T."/>
            <person name="Wu D."/>
            <person name="Wirth R."/>
            <person name="Bilek Y."/>
            <person name="Hader T."/>
            <person name="Klenk H.-P."/>
            <person name="Eisen J.A."/>
        </authorList>
    </citation>
    <scope>NUCLEOTIDE SEQUENCE [LARGE SCALE GENOMIC DNA]</scope>
    <source>
        <strain evidence="3">ATCC 35584 / DSM 2162 / JCM 9187 / O7/1</strain>
    </source>
</reference>
<dbReference type="OrthoDB" id="18110at2157"/>
<name>E8R8V1_DESM0</name>
<gene>
    <name evidence="2" type="ordered locus">Desmu_0619</name>
</gene>
<dbReference type="KEGG" id="dmu:Desmu_0619"/>
<evidence type="ECO:0008006" key="4">
    <source>
        <dbReference type="Google" id="ProtNLM"/>
    </source>
</evidence>
<organism evidence="2 3">
    <name type="scientific">Desulfurococcus mucosus (strain ATCC 35584 / DSM 2162 / JCM 9187 / O7/1)</name>
    <dbReference type="NCBI Taxonomy" id="765177"/>
    <lineage>
        <taxon>Archaea</taxon>
        <taxon>Thermoproteota</taxon>
        <taxon>Thermoprotei</taxon>
        <taxon>Desulfurococcales</taxon>
        <taxon>Desulfurococcaceae</taxon>
        <taxon>Desulfurococcus</taxon>
    </lineage>
</organism>
<dbReference type="HOGENOM" id="CLU_003872_0_0_2"/>
<reference evidence="2 3" key="2">
    <citation type="journal article" date="2011" name="Stand. Genomic Sci.">
        <title>Complete genome sequence of Desulfurococcus mucosus type strain (O7/1).</title>
        <authorList>
            <person name="Wirth R."/>
            <person name="Chertkov O."/>
            <person name="Held B."/>
            <person name="Lapidus A."/>
            <person name="Nolan M."/>
            <person name="Lucas S."/>
            <person name="Hammon N."/>
            <person name="Deshpande S."/>
            <person name="Cheng J.F."/>
            <person name="Tapia R."/>
            <person name="Han C."/>
            <person name="Goodwin L."/>
            <person name="Pitluck S."/>
            <person name="Liolios K."/>
            <person name="Ioanna P."/>
            <person name="Ivanova N."/>
            <person name="Mavromatis K."/>
            <person name="Mikhailova N."/>
            <person name="Pati A."/>
            <person name="Chen A."/>
            <person name="Palaniappan K."/>
            <person name="Land M."/>
            <person name="Hauser L."/>
            <person name="Chang Y.J."/>
            <person name="Jeffries C.D."/>
            <person name="Bilek Y."/>
            <person name="Hader T."/>
            <person name="Rohde M."/>
            <person name="Spring S."/>
            <person name="Sikorski J."/>
            <person name="Goker M."/>
            <person name="Woyke T."/>
            <person name="Bristow J."/>
            <person name="Eisen J.A."/>
            <person name="Markowitz V."/>
            <person name="Hugenholtz P."/>
            <person name="Kyrpides N.C."/>
            <person name="Klenk H.P."/>
        </authorList>
    </citation>
    <scope>NUCLEOTIDE SEQUENCE [LARGE SCALE GENOMIC DNA]</scope>
    <source>
        <strain evidence="3">ATCC 35584 / DSM 2162 / JCM 9187 / O7/1</strain>
    </source>
</reference>
<dbReference type="AlphaFoldDB" id="E8R8V1"/>
<evidence type="ECO:0000256" key="1">
    <source>
        <dbReference type="SAM" id="Phobius"/>
    </source>
</evidence>
<proteinExistence type="predicted"/>
<feature type="transmembrane region" description="Helical" evidence="1">
    <location>
        <begin position="1150"/>
        <end position="1169"/>
    </location>
</feature>
<dbReference type="PANTHER" id="PTHR35902:SF6">
    <property type="entry name" value="CONSERVED WITHIN P. AEROPHILUM"/>
    <property type="match status" value="1"/>
</dbReference>